<dbReference type="CDD" id="cd02440">
    <property type="entry name" value="AdoMet_MTases"/>
    <property type="match status" value="1"/>
</dbReference>
<organism evidence="2 3">
    <name type="scientific">Kutzneria buriramensis</name>
    <dbReference type="NCBI Taxonomy" id="1045776"/>
    <lineage>
        <taxon>Bacteria</taxon>
        <taxon>Bacillati</taxon>
        <taxon>Actinomycetota</taxon>
        <taxon>Actinomycetes</taxon>
        <taxon>Pseudonocardiales</taxon>
        <taxon>Pseudonocardiaceae</taxon>
        <taxon>Kutzneria</taxon>
    </lineage>
</organism>
<dbReference type="GO" id="GO:0008168">
    <property type="term" value="F:methyltransferase activity"/>
    <property type="evidence" value="ECO:0007669"/>
    <property type="project" value="UniProtKB-KW"/>
</dbReference>
<dbReference type="EMBL" id="QUNO01000004">
    <property type="protein sequence ID" value="REH50067.1"/>
    <property type="molecule type" value="Genomic_DNA"/>
</dbReference>
<accession>A0A3E0HUD3</accession>
<name>A0A3E0HUD3_9PSEU</name>
<evidence type="ECO:0000259" key="1">
    <source>
        <dbReference type="Pfam" id="PF13649"/>
    </source>
</evidence>
<keyword evidence="2" id="KW-0489">Methyltransferase</keyword>
<dbReference type="InterPro" id="IPR041698">
    <property type="entry name" value="Methyltransf_25"/>
</dbReference>
<dbReference type="InterPro" id="IPR029063">
    <property type="entry name" value="SAM-dependent_MTases_sf"/>
</dbReference>
<dbReference type="Proteomes" id="UP000256269">
    <property type="component" value="Unassembled WGS sequence"/>
</dbReference>
<evidence type="ECO:0000313" key="2">
    <source>
        <dbReference type="EMBL" id="REH50067.1"/>
    </source>
</evidence>
<sequence>MSDAKLFFQEFIRSPLTTASAIPSSRALSEQMVAPIPEQGEPVVVELGPGTGAFTEVIQRRLDGRGRHLAVELNPRLADVLAKRFPDVEVIVADAEKLPELLAERGVFAEVVISGLPWAAYRGSLTEAVAAAMHPAGVFTQFTYTWTRWAGPSRRQLAGFRRCFEEVVLTRTIWNNVPPALVHVMRRPRQV</sequence>
<dbReference type="RefSeq" id="WP_116174593.1">
    <property type="nucleotide sequence ID" value="NZ_CP144375.1"/>
</dbReference>
<dbReference type="GO" id="GO:0032259">
    <property type="term" value="P:methylation"/>
    <property type="evidence" value="ECO:0007669"/>
    <property type="project" value="UniProtKB-KW"/>
</dbReference>
<evidence type="ECO:0000313" key="3">
    <source>
        <dbReference type="Proteomes" id="UP000256269"/>
    </source>
</evidence>
<proteinExistence type="predicted"/>
<gene>
    <name evidence="2" type="ORF">BCF44_104335</name>
</gene>
<comment type="caution">
    <text evidence="2">The sequence shown here is derived from an EMBL/GenBank/DDBJ whole genome shotgun (WGS) entry which is preliminary data.</text>
</comment>
<protein>
    <submittedName>
        <fullName evidence="2">Phospholipid N-methyltransferase</fullName>
    </submittedName>
</protein>
<dbReference type="SUPFAM" id="SSF53335">
    <property type="entry name" value="S-adenosyl-L-methionine-dependent methyltransferases"/>
    <property type="match status" value="1"/>
</dbReference>
<dbReference type="AlphaFoldDB" id="A0A3E0HUD3"/>
<dbReference type="Gene3D" id="3.40.50.150">
    <property type="entry name" value="Vaccinia Virus protein VP39"/>
    <property type="match status" value="1"/>
</dbReference>
<keyword evidence="3" id="KW-1185">Reference proteome</keyword>
<feature type="domain" description="Methyltransferase" evidence="1">
    <location>
        <begin position="44"/>
        <end position="116"/>
    </location>
</feature>
<reference evidence="2 3" key="1">
    <citation type="submission" date="2018-08" db="EMBL/GenBank/DDBJ databases">
        <title>Genomic Encyclopedia of Archaeal and Bacterial Type Strains, Phase II (KMG-II): from individual species to whole genera.</title>
        <authorList>
            <person name="Goeker M."/>
        </authorList>
    </citation>
    <scope>NUCLEOTIDE SEQUENCE [LARGE SCALE GENOMIC DNA]</scope>
    <source>
        <strain evidence="2 3">DSM 45791</strain>
    </source>
</reference>
<dbReference type="OrthoDB" id="3528482at2"/>
<dbReference type="Pfam" id="PF13649">
    <property type="entry name" value="Methyltransf_25"/>
    <property type="match status" value="1"/>
</dbReference>
<keyword evidence="2" id="KW-0808">Transferase</keyword>